<keyword evidence="3" id="KW-1185">Reference proteome</keyword>
<dbReference type="Proteomes" id="UP000215902">
    <property type="component" value="Unassembled WGS sequence"/>
</dbReference>
<proteinExistence type="predicted"/>
<sequence>CLSSDSMKASKFAYKTCDLGCHDVCDLLLTSMTKLQKFDKPIRGRFRPQMRREARPFLDRILVNNCLRRLCDIMTKEAGLADEDVSRKRPVEEGQSHRDSYESECSIETKKICLSNDKNNHTDNSNHGNSKFQHRRLNSLVLVTENYQPVRLTPASSPSSLEEKKNMKKRVGGNNKLGRSRRRRLQRLRQRLRQRQLRELLDGREI</sequence>
<organism evidence="2 3">
    <name type="scientific">Macrostomum lignano</name>
    <dbReference type="NCBI Taxonomy" id="282301"/>
    <lineage>
        <taxon>Eukaryota</taxon>
        <taxon>Metazoa</taxon>
        <taxon>Spiralia</taxon>
        <taxon>Lophotrochozoa</taxon>
        <taxon>Platyhelminthes</taxon>
        <taxon>Rhabditophora</taxon>
        <taxon>Macrostomorpha</taxon>
        <taxon>Macrostomida</taxon>
        <taxon>Macrostomidae</taxon>
        <taxon>Macrostomum</taxon>
    </lineage>
</organism>
<evidence type="ECO:0000256" key="1">
    <source>
        <dbReference type="SAM" id="MobiDB-lite"/>
    </source>
</evidence>
<comment type="caution">
    <text evidence="2">The sequence shown here is derived from an EMBL/GenBank/DDBJ whole genome shotgun (WGS) entry which is preliminary data.</text>
</comment>
<feature type="region of interest" description="Disordered" evidence="1">
    <location>
        <begin position="82"/>
        <end position="103"/>
    </location>
</feature>
<feature type="compositionally biased region" description="Basic and acidic residues" evidence="1">
    <location>
        <begin position="84"/>
        <end position="103"/>
    </location>
</feature>
<evidence type="ECO:0000313" key="3">
    <source>
        <dbReference type="Proteomes" id="UP000215902"/>
    </source>
</evidence>
<feature type="non-terminal residue" evidence="2">
    <location>
        <position position="1"/>
    </location>
</feature>
<dbReference type="EMBL" id="NIVC01000200">
    <property type="protein sequence ID" value="PAA88178.1"/>
    <property type="molecule type" value="Genomic_DNA"/>
</dbReference>
<accession>A0A267GQ68</accession>
<reference evidence="2 3" key="1">
    <citation type="submission" date="2017-06" db="EMBL/GenBank/DDBJ databases">
        <title>A platform for efficient transgenesis in Macrostomum lignano, a flatworm model organism for stem cell research.</title>
        <authorList>
            <person name="Berezikov E."/>
        </authorList>
    </citation>
    <scope>NUCLEOTIDE SEQUENCE [LARGE SCALE GENOMIC DNA]</scope>
    <source>
        <strain evidence="2">DV1</strain>
        <tissue evidence="2">Whole organism</tissue>
    </source>
</reference>
<evidence type="ECO:0000313" key="2">
    <source>
        <dbReference type="EMBL" id="PAA88178.1"/>
    </source>
</evidence>
<name>A0A267GQ68_9PLAT</name>
<gene>
    <name evidence="2" type="ORF">BOX15_Mlig010213g3</name>
</gene>
<dbReference type="AlphaFoldDB" id="A0A267GQ68"/>
<protein>
    <submittedName>
        <fullName evidence="2">Uncharacterized protein</fullName>
    </submittedName>
</protein>
<feature type="region of interest" description="Disordered" evidence="1">
    <location>
        <begin position="151"/>
        <end position="185"/>
    </location>
</feature>